<accession>Q4R1Q8</accession>
<name>Q4R1Q8_XANFL</name>
<reference evidence="2" key="1">
    <citation type="journal article" date="2005" name="Adv. Synth. Catal.">
        <title>Asymmetric Synthesis of L-alpha-Methylcysteine with the Amidase from Xanthobacter flavus NR303.</title>
        <authorList>
            <person name="Inoue A."/>
            <person name="Komeda H."/>
            <person name="Asano Y."/>
        </authorList>
    </citation>
    <scope>NUCLEOTIDE SEQUENCE</scope>
    <source>
        <strain evidence="2">NR303</strain>
    </source>
</reference>
<dbReference type="Pfam" id="PF03069">
    <property type="entry name" value="FmdA_AmdA"/>
    <property type="match status" value="2"/>
</dbReference>
<dbReference type="SUPFAM" id="SSF141130">
    <property type="entry name" value="Acetamidase/Formamidase-like"/>
    <property type="match status" value="1"/>
</dbReference>
<dbReference type="Gene3D" id="2.60.120.580">
    <property type="entry name" value="Acetamidase/Formamidase-like domains"/>
    <property type="match status" value="2"/>
</dbReference>
<dbReference type="InterPro" id="IPR004304">
    <property type="entry name" value="FmdA_AmdA"/>
</dbReference>
<dbReference type="PANTHER" id="PTHR31891:SF1">
    <property type="entry name" value="FORMAMIDASE C869.04-RELATED"/>
    <property type="match status" value="1"/>
</dbReference>
<dbReference type="PANTHER" id="PTHR31891">
    <property type="entry name" value="FORMAMIDASE C869.04-RELATED"/>
    <property type="match status" value="1"/>
</dbReference>
<dbReference type="AlphaFoldDB" id="Q4R1Q8"/>
<feature type="compositionally biased region" description="Basic residues" evidence="1">
    <location>
        <begin position="1"/>
        <end position="11"/>
    </location>
</feature>
<gene>
    <name evidence="2" type="primary">mcaA</name>
</gene>
<feature type="compositionally biased region" description="Pro residues" evidence="1">
    <location>
        <begin position="15"/>
        <end position="25"/>
    </location>
</feature>
<dbReference type="Gene3D" id="3.10.28.20">
    <property type="entry name" value="Acetamidase/Formamidase-like domains"/>
    <property type="match status" value="1"/>
</dbReference>
<evidence type="ECO:0000256" key="1">
    <source>
        <dbReference type="SAM" id="MobiDB-lite"/>
    </source>
</evidence>
<organism evidence="2">
    <name type="scientific">Xanthobacter flavus</name>
    <dbReference type="NCBI Taxonomy" id="281"/>
    <lineage>
        <taxon>Bacteria</taxon>
        <taxon>Pseudomonadati</taxon>
        <taxon>Pseudomonadota</taxon>
        <taxon>Alphaproteobacteria</taxon>
        <taxon>Hyphomicrobiales</taxon>
        <taxon>Xanthobacteraceae</taxon>
        <taxon>Xanthobacter</taxon>
    </lineage>
</organism>
<proteinExistence type="predicted"/>
<feature type="region of interest" description="Disordered" evidence="1">
    <location>
        <begin position="1"/>
        <end position="26"/>
    </location>
</feature>
<dbReference type="GO" id="GO:0016811">
    <property type="term" value="F:hydrolase activity, acting on carbon-nitrogen (but not peptide) bonds, in linear amides"/>
    <property type="evidence" value="ECO:0007669"/>
    <property type="project" value="InterPro"/>
</dbReference>
<dbReference type="EMBL" id="AB196122">
    <property type="protein sequence ID" value="BAE02548.1"/>
    <property type="molecule type" value="Genomic_DNA"/>
</dbReference>
<sequence>MSRHPMSRQHASRPLTPPPYSPPDPAWLEGSIMAARGEAKGRAGERYEITEASQGKYHYVYGPYATPVLRVDPGAVVSAETHDAMEGQIKSESDKPSEILNFPFLNPQNGPIFVNGAEKGDCLAVYIHDIVPRGPQPIGTTCIMPEFGGLVGTGDTAILNAPLPEIVKKLHVDPATGVRWNERISLPYQPFIGTIGTAPEIEAISSLVPDYYGGNMDLPDVAPGAVIYLPVHAPGALLYLGDCHAAQGDGELCGFAIEHPTVTTVQIDLIKGWNFRWPRLETHDRIMTIGSGRPMEDAARIAYRELVRWMAADYGYDELEAYMLLTQAGHLRVGNMVDPKYTLGASVDKTLLGAA</sequence>
<evidence type="ECO:0000313" key="2">
    <source>
        <dbReference type="EMBL" id="BAE02548.1"/>
    </source>
</evidence>
<protein>
    <submittedName>
        <fullName evidence="2">Amidase</fullName>
    </submittedName>
</protein>